<comment type="caution">
    <text evidence="7">The sequence shown here is derived from an EMBL/GenBank/DDBJ whole genome shotgun (WGS) entry which is preliminary data.</text>
</comment>
<dbReference type="Proteomes" id="UP000003577">
    <property type="component" value="Unassembled WGS sequence"/>
</dbReference>
<dbReference type="GO" id="GO:0000150">
    <property type="term" value="F:DNA strand exchange activity"/>
    <property type="evidence" value="ECO:0007669"/>
    <property type="project" value="InterPro"/>
</dbReference>
<evidence type="ECO:0000313" key="8">
    <source>
        <dbReference type="Proteomes" id="UP000003577"/>
    </source>
</evidence>
<sequence length="493" mass="57032">MKTKYCYGYVRVSTSGQEELSPDSQAKLLKDFAKKNDMIILQIFYELGISGRKADKRPEFQKMIALAKSDKHPVDCIIVWKFSRFARNQEESIVYKSLLKKKHNVDVLSVSEPLVDGPFGSLIERIIEWMDEYYSVRLSGEVTRGMTEKAKRGGYQARPPLGYKIQERGKPPVIVPEEAEIIKIIFDKYVNEHTGIFDIARYLNLCGFKTSHNKPFERRSIEYILQNPTYCGMIRWNRTVSETNEIRPESEWIVSDGQQPAIISKELFDKAQIRYKSEYKPSGARPSSTYKHWLSGLMKCPVCGRTMIAKTVNNQKSYCYFTCYGYSKGKCLAKTSVSSLRLEPAVLASIKEVLDTGNIIYRHVEPVQETSVDLNVIITEQLRKNAEKFDRIREAYRNGVDTLDEYKENKRMVQEEKEMLEKQLADIKPAEPTIDTSKIAMLEKVRNVYEIIESDSVDPVTKNEILKSVIEKIIYDRSKDELKVYYYYAPESQ</sequence>
<keyword evidence="1" id="KW-0229">DNA integration</keyword>
<reference evidence="7 8" key="2">
    <citation type="submission" date="2007-04" db="EMBL/GenBank/DDBJ databases">
        <title>Draft genome sequence of Ruminococcus torques (ATCC 27756).</title>
        <authorList>
            <person name="Sudarsanam P."/>
            <person name="Ley R."/>
            <person name="Guruge J."/>
            <person name="Turnbaugh P.J."/>
            <person name="Mahowald M."/>
            <person name="Liep D."/>
            <person name="Gordon J."/>
        </authorList>
    </citation>
    <scope>NUCLEOTIDE SEQUENCE [LARGE SCALE GENOMIC DNA]</scope>
    <source>
        <strain evidence="7 8">ATCC 27756</strain>
    </source>
</reference>
<dbReference type="InterPro" id="IPR006119">
    <property type="entry name" value="Resolv_N"/>
</dbReference>
<dbReference type="PROSITE" id="PS00397">
    <property type="entry name" value="RECOMBINASES_1"/>
    <property type="match status" value="1"/>
</dbReference>
<dbReference type="SUPFAM" id="SSF53041">
    <property type="entry name" value="Resolvase-like"/>
    <property type="match status" value="1"/>
</dbReference>
<dbReference type="RefSeq" id="WP_004846281.1">
    <property type="nucleotide sequence ID" value="NZ_DS264349.1"/>
</dbReference>
<dbReference type="PROSITE" id="PS51737">
    <property type="entry name" value="RECOMBINASE_DNA_BIND"/>
    <property type="match status" value="1"/>
</dbReference>
<dbReference type="InterPro" id="IPR006118">
    <property type="entry name" value="Recombinase_CS"/>
</dbReference>
<dbReference type="PaxDb" id="411460-RUMTOR_02053"/>
<keyword evidence="2" id="KW-0238">DNA-binding</keyword>
<reference evidence="7 8" key="1">
    <citation type="submission" date="2007-03" db="EMBL/GenBank/DDBJ databases">
        <authorList>
            <person name="Fulton L."/>
            <person name="Clifton S."/>
            <person name="Fulton B."/>
            <person name="Xu J."/>
            <person name="Minx P."/>
            <person name="Pepin K.H."/>
            <person name="Johnson M."/>
            <person name="Thiruvilangam P."/>
            <person name="Bhonagiri V."/>
            <person name="Nash W.E."/>
            <person name="Mardis E.R."/>
            <person name="Wilson R.K."/>
        </authorList>
    </citation>
    <scope>NUCLEOTIDE SEQUENCE [LARGE SCALE GENOMIC DNA]</scope>
    <source>
        <strain evidence="7 8">ATCC 27756</strain>
    </source>
</reference>
<dbReference type="Pfam" id="PF07508">
    <property type="entry name" value="Recombinase"/>
    <property type="match status" value="1"/>
</dbReference>
<dbReference type="GO" id="GO:0003677">
    <property type="term" value="F:DNA binding"/>
    <property type="evidence" value="ECO:0007669"/>
    <property type="project" value="UniProtKB-KW"/>
</dbReference>
<dbReference type="InterPro" id="IPR038109">
    <property type="entry name" value="DNA_bind_recomb_sf"/>
</dbReference>
<evidence type="ECO:0000256" key="4">
    <source>
        <dbReference type="PROSITE-ProRule" id="PRU10137"/>
    </source>
</evidence>
<dbReference type="InterPro" id="IPR025827">
    <property type="entry name" value="Zn_ribbon_recom_dom"/>
</dbReference>
<dbReference type="PANTHER" id="PTHR30461">
    <property type="entry name" value="DNA-INVERTASE FROM LAMBDOID PROPHAGE"/>
    <property type="match status" value="1"/>
</dbReference>
<evidence type="ECO:0000259" key="6">
    <source>
        <dbReference type="PROSITE" id="PS51737"/>
    </source>
</evidence>
<dbReference type="Pfam" id="PF13408">
    <property type="entry name" value="Zn_ribbon_recom"/>
    <property type="match status" value="1"/>
</dbReference>
<keyword evidence="3" id="KW-0233">DNA recombination</keyword>
<dbReference type="AlphaFoldDB" id="A5KP69"/>
<protein>
    <submittedName>
        <fullName evidence="7">Resolvase, N-terminal domain protein</fullName>
    </submittedName>
</protein>
<feature type="active site" description="O-(5'-phospho-DNA)-serine intermediate" evidence="4">
    <location>
        <position position="13"/>
    </location>
</feature>
<organism evidence="7 8">
    <name type="scientific">[Ruminococcus] torques ATCC 27756</name>
    <dbReference type="NCBI Taxonomy" id="411460"/>
    <lineage>
        <taxon>Bacteria</taxon>
        <taxon>Bacillati</taxon>
        <taxon>Bacillota</taxon>
        <taxon>Clostridia</taxon>
        <taxon>Lachnospirales</taxon>
        <taxon>Lachnospiraceae</taxon>
        <taxon>Mediterraneibacter</taxon>
    </lineage>
</organism>
<evidence type="ECO:0000259" key="5">
    <source>
        <dbReference type="PROSITE" id="PS51736"/>
    </source>
</evidence>
<name>A5KP69_9FIRM</name>
<dbReference type="PROSITE" id="PS51736">
    <property type="entry name" value="RECOMBINASES_3"/>
    <property type="match status" value="1"/>
</dbReference>
<feature type="domain" description="Recombinase" evidence="6">
    <location>
        <begin position="160"/>
        <end position="281"/>
    </location>
</feature>
<dbReference type="EMBL" id="AAVP02000011">
    <property type="protein sequence ID" value="EDK23751.1"/>
    <property type="molecule type" value="Genomic_DNA"/>
</dbReference>
<accession>A5KP69</accession>
<evidence type="ECO:0000256" key="3">
    <source>
        <dbReference type="ARBA" id="ARBA00023172"/>
    </source>
</evidence>
<evidence type="ECO:0000256" key="1">
    <source>
        <dbReference type="ARBA" id="ARBA00022908"/>
    </source>
</evidence>
<dbReference type="CDD" id="cd00338">
    <property type="entry name" value="Ser_Recombinase"/>
    <property type="match status" value="1"/>
</dbReference>
<dbReference type="HOGENOM" id="CLU_010686_18_11_9"/>
<dbReference type="SMART" id="SM00857">
    <property type="entry name" value="Resolvase"/>
    <property type="match status" value="1"/>
</dbReference>
<dbReference type="Gene3D" id="3.40.50.1390">
    <property type="entry name" value="Resolvase, N-terminal catalytic domain"/>
    <property type="match status" value="1"/>
</dbReference>
<dbReference type="Gene3D" id="3.90.1750.20">
    <property type="entry name" value="Putative Large Serine Recombinase, Chain B, Domain 2"/>
    <property type="match status" value="1"/>
</dbReference>
<evidence type="ECO:0000313" key="7">
    <source>
        <dbReference type="EMBL" id="EDK23751.1"/>
    </source>
</evidence>
<dbReference type="InterPro" id="IPR050639">
    <property type="entry name" value="SSR_resolvase"/>
</dbReference>
<dbReference type="InterPro" id="IPR036162">
    <property type="entry name" value="Resolvase-like_N_sf"/>
</dbReference>
<dbReference type="PANTHER" id="PTHR30461:SF23">
    <property type="entry name" value="DNA RECOMBINASE-RELATED"/>
    <property type="match status" value="1"/>
</dbReference>
<proteinExistence type="predicted"/>
<dbReference type="InterPro" id="IPR011109">
    <property type="entry name" value="DNA_bind_recombinase_dom"/>
</dbReference>
<evidence type="ECO:0000256" key="2">
    <source>
        <dbReference type="ARBA" id="ARBA00023125"/>
    </source>
</evidence>
<dbReference type="GO" id="GO:0015074">
    <property type="term" value="P:DNA integration"/>
    <property type="evidence" value="ECO:0007669"/>
    <property type="project" value="UniProtKB-KW"/>
</dbReference>
<feature type="domain" description="Resolvase/invertase-type recombinase catalytic" evidence="5">
    <location>
        <begin position="5"/>
        <end position="153"/>
    </location>
</feature>
<gene>
    <name evidence="7" type="ORF">RUMTOR_02053</name>
</gene>
<dbReference type="Pfam" id="PF00239">
    <property type="entry name" value="Resolvase"/>
    <property type="match status" value="1"/>
</dbReference>